<name>A0A8H3IDW4_9LECA</name>
<sequence>MQGYEKLAALISSSHGLQLFRKFGALQAKTLLYLQAELSILETQLADIMEQDQDEANAGDQEKLKFPDSWLALKQSDQNPAADNIQYRKIVEIRECLKSVDAALLQQVEINRLTQASTSDYRNLTKWLDHPDGGNMFLPAREVNPWGEEHFADLVCLTENTHDSDLFTRMWRNGLIPLYHRYVGRHIRDPVGGNGIHRYSDASIATFCKVCGTVLAALLPTMSIFALYFVKAPLMRLGMIMAFTATFTTTLAIFTRANMFEIFAASTAFAAVEVVFVGGNLTANY</sequence>
<feature type="transmembrane region" description="Helical" evidence="1">
    <location>
        <begin position="237"/>
        <end position="256"/>
    </location>
</feature>
<dbReference type="EMBL" id="CAJPDS010000011">
    <property type="protein sequence ID" value="CAF9912350.1"/>
    <property type="molecule type" value="Genomic_DNA"/>
</dbReference>
<evidence type="ECO:0000259" key="2">
    <source>
        <dbReference type="Pfam" id="PF20237"/>
    </source>
</evidence>
<dbReference type="PANTHER" id="PTHR34502">
    <property type="entry name" value="DUF6594 DOMAIN-CONTAINING PROTEIN-RELATED"/>
    <property type="match status" value="1"/>
</dbReference>
<proteinExistence type="predicted"/>
<feature type="transmembrane region" description="Helical" evidence="1">
    <location>
        <begin position="262"/>
        <end position="283"/>
    </location>
</feature>
<dbReference type="AlphaFoldDB" id="A0A8H3IDW4"/>
<keyword evidence="1" id="KW-0472">Membrane</keyword>
<evidence type="ECO:0000256" key="1">
    <source>
        <dbReference type="SAM" id="Phobius"/>
    </source>
</evidence>
<organism evidence="3 4">
    <name type="scientific">Heterodermia speciosa</name>
    <dbReference type="NCBI Taxonomy" id="116794"/>
    <lineage>
        <taxon>Eukaryota</taxon>
        <taxon>Fungi</taxon>
        <taxon>Dikarya</taxon>
        <taxon>Ascomycota</taxon>
        <taxon>Pezizomycotina</taxon>
        <taxon>Lecanoromycetes</taxon>
        <taxon>OSLEUM clade</taxon>
        <taxon>Lecanoromycetidae</taxon>
        <taxon>Caliciales</taxon>
        <taxon>Physciaceae</taxon>
        <taxon>Heterodermia</taxon>
    </lineage>
</organism>
<protein>
    <recommendedName>
        <fullName evidence="2">DUF6594 domain-containing protein</fullName>
    </recommendedName>
</protein>
<feature type="transmembrane region" description="Helical" evidence="1">
    <location>
        <begin position="212"/>
        <end position="230"/>
    </location>
</feature>
<keyword evidence="1" id="KW-1133">Transmembrane helix</keyword>
<dbReference type="PANTHER" id="PTHR34502:SF5">
    <property type="entry name" value="DUF6594 DOMAIN-CONTAINING PROTEIN"/>
    <property type="match status" value="1"/>
</dbReference>
<comment type="caution">
    <text evidence="3">The sequence shown here is derived from an EMBL/GenBank/DDBJ whole genome shotgun (WGS) entry which is preliminary data.</text>
</comment>
<dbReference type="OrthoDB" id="3533814at2759"/>
<reference evidence="3" key="1">
    <citation type="submission" date="2021-03" db="EMBL/GenBank/DDBJ databases">
        <authorList>
            <person name="Tagirdzhanova G."/>
        </authorList>
    </citation>
    <scope>NUCLEOTIDE SEQUENCE</scope>
</reference>
<accession>A0A8H3IDW4</accession>
<evidence type="ECO:0000313" key="4">
    <source>
        <dbReference type="Proteomes" id="UP000664521"/>
    </source>
</evidence>
<dbReference type="InterPro" id="IPR046529">
    <property type="entry name" value="DUF6594"/>
</dbReference>
<dbReference type="Proteomes" id="UP000664521">
    <property type="component" value="Unassembled WGS sequence"/>
</dbReference>
<evidence type="ECO:0000313" key="3">
    <source>
        <dbReference type="EMBL" id="CAF9912350.1"/>
    </source>
</evidence>
<keyword evidence="1" id="KW-0812">Transmembrane</keyword>
<gene>
    <name evidence="3" type="ORF">HETSPECPRED_000915</name>
</gene>
<dbReference type="Pfam" id="PF20237">
    <property type="entry name" value="DUF6594"/>
    <property type="match status" value="1"/>
</dbReference>
<keyword evidence="4" id="KW-1185">Reference proteome</keyword>
<feature type="domain" description="DUF6594" evidence="2">
    <location>
        <begin position="4"/>
        <end position="274"/>
    </location>
</feature>